<organism evidence="2 3">
    <name type="scientific">Rhodoplanes serenus</name>
    <dbReference type="NCBI Taxonomy" id="200615"/>
    <lineage>
        <taxon>Bacteria</taxon>
        <taxon>Pseudomonadati</taxon>
        <taxon>Pseudomonadota</taxon>
        <taxon>Alphaproteobacteria</taxon>
        <taxon>Hyphomicrobiales</taxon>
        <taxon>Nitrobacteraceae</taxon>
        <taxon>Rhodoplanes</taxon>
    </lineage>
</organism>
<keyword evidence="3" id="KW-1185">Reference proteome</keyword>
<dbReference type="AlphaFoldDB" id="A0A3S4CKS8"/>
<reference evidence="3" key="1">
    <citation type="submission" date="2018-10" db="EMBL/GenBank/DDBJ databases">
        <authorList>
            <person name="Peiro R."/>
            <person name="Begona"/>
            <person name="Cbmso G."/>
            <person name="Lopez M."/>
            <person name="Gonzalez S."/>
            <person name="Sacristan E."/>
            <person name="Castillo E."/>
        </authorList>
    </citation>
    <scope>NUCLEOTIDE SEQUENCE [LARGE SCALE GENOMIC DNA]</scope>
</reference>
<evidence type="ECO:0000313" key="3">
    <source>
        <dbReference type="Proteomes" id="UP000289200"/>
    </source>
</evidence>
<accession>A0A3S4CKS8</accession>
<dbReference type="EMBL" id="UWOC01000214">
    <property type="protein sequence ID" value="VCU11538.1"/>
    <property type="molecule type" value="Genomic_DNA"/>
</dbReference>
<dbReference type="Gene3D" id="3.10.450.160">
    <property type="entry name" value="inner membrane protein cigr"/>
    <property type="match status" value="1"/>
</dbReference>
<keyword evidence="1" id="KW-0732">Signal</keyword>
<evidence type="ECO:0000256" key="1">
    <source>
        <dbReference type="SAM" id="SignalP"/>
    </source>
</evidence>
<dbReference type="RefSeq" id="WP_129611699.1">
    <property type="nucleotide sequence ID" value="NZ_UWOC01000214.1"/>
</dbReference>
<dbReference type="OrthoDB" id="102964at2"/>
<dbReference type="Pfam" id="PF06823">
    <property type="entry name" value="DUF1236"/>
    <property type="match status" value="1"/>
</dbReference>
<proteinExistence type="predicted"/>
<dbReference type="Proteomes" id="UP000289200">
    <property type="component" value="Unassembled WGS sequence"/>
</dbReference>
<evidence type="ECO:0000313" key="2">
    <source>
        <dbReference type="EMBL" id="VCU11538.1"/>
    </source>
</evidence>
<gene>
    <name evidence="2" type="ORF">RHODGE_RHODGE_05018</name>
</gene>
<feature type="signal peptide" evidence="1">
    <location>
        <begin position="1"/>
        <end position="20"/>
    </location>
</feature>
<evidence type="ECO:0008006" key="4">
    <source>
        <dbReference type="Google" id="ProtNLM"/>
    </source>
</evidence>
<dbReference type="InterPro" id="IPR009642">
    <property type="entry name" value="DUF1236"/>
</dbReference>
<protein>
    <recommendedName>
        <fullName evidence="4">DUF1236 domain-containing protein</fullName>
    </recommendedName>
</protein>
<name>A0A3S4CKS8_9BRAD</name>
<comment type="caution">
    <text evidence="2">The sequence shown here is derived from an EMBL/GenBank/DDBJ whole genome shotgun (WGS) entry which is preliminary data.</text>
</comment>
<feature type="chain" id="PRO_5018587196" description="DUF1236 domain-containing protein" evidence="1">
    <location>
        <begin position="21"/>
        <end position="275"/>
    </location>
</feature>
<sequence>MTPTRLVAVGLALLSGTALANAQTVISREVSQEPVETLITRGPDGITVTRRPLQSMAAPVVSTVPVFPTYGPSGEVYTRSWVQPAPVPAAPVGGSIAVRPYGEPVTTTTTRTVVIEDEEPVRPVVRTVRRGTPPIMARAVEPEPVRTTRSRTVTRRVSAAPMALAPTQRTTVYRTLVQEQTYDPTALATVTPGYGSGWSSTGWAPGYSGWAAAPVARPITYTVGSVLPETVTVAPMPRQVVMQVPETRGYEYAVVDGRVLLVEPGTNTVVADIVR</sequence>